<evidence type="ECO:0000256" key="1">
    <source>
        <dbReference type="SAM" id="MobiDB-lite"/>
    </source>
</evidence>
<proteinExistence type="predicted"/>
<feature type="compositionally biased region" description="Basic and acidic residues" evidence="1">
    <location>
        <begin position="99"/>
        <end position="112"/>
    </location>
</feature>
<gene>
    <name evidence="2" type="ORF">PPNO1_LOCUS7333</name>
</gene>
<dbReference type="EMBL" id="CALLCH030000016">
    <property type="protein sequence ID" value="CAI4217730.1"/>
    <property type="molecule type" value="Genomic_DNA"/>
</dbReference>
<protein>
    <submittedName>
        <fullName evidence="2">Uncharacterized protein</fullName>
    </submittedName>
</protein>
<accession>A0A9P1H9H8</accession>
<dbReference type="Proteomes" id="UP000838763">
    <property type="component" value="Unassembled WGS sequence"/>
</dbReference>
<evidence type="ECO:0000313" key="3">
    <source>
        <dbReference type="Proteomes" id="UP000838763"/>
    </source>
</evidence>
<name>A0A9P1H9H8_9PEZI</name>
<organism evidence="2 3">
    <name type="scientific">Parascedosporium putredinis</name>
    <dbReference type="NCBI Taxonomy" id="1442378"/>
    <lineage>
        <taxon>Eukaryota</taxon>
        <taxon>Fungi</taxon>
        <taxon>Dikarya</taxon>
        <taxon>Ascomycota</taxon>
        <taxon>Pezizomycotina</taxon>
        <taxon>Sordariomycetes</taxon>
        <taxon>Hypocreomycetidae</taxon>
        <taxon>Microascales</taxon>
        <taxon>Microascaceae</taxon>
        <taxon>Parascedosporium</taxon>
    </lineage>
</organism>
<comment type="caution">
    <text evidence="2">The sequence shown here is derived from an EMBL/GenBank/DDBJ whole genome shotgun (WGS) entry which is preliminary data.</text>
</comment>
<dbReference type="AlphaFoldDB" id="A0A9P1H9H8"/>
<feature type="compositionally biased region" description="Basic and acidic residues" evidence="1">
    <location>
        <begin position="45"/>
        <end position="60"/>
    </location>
</feature>
<reference evidence="2" key="1">
    <citation type="submission" date="2022-11" db="EMBL/GenBank/DDBJ databases">
        <authorList>
            <person name="Scott C."/>
            <person name="Bruce N."/>
        </authorList>
    </citation>
    <scope>NUCLEOTIDE SEQUENCE</scope>
</reference>
<evidence type="ECO:0000313" key="2">
    <source>
        <dbReference type="EMBL" id="CAI4217730.1"/>
    </source>
</evidence>
<sequence length="237" mass="27898">MTRHRKYVAPNASQEEREPPRRFHPQWPPPDSRYLKILPQEEEEDTHRPNLSEYNRRLIPEVESDESEKSYHEDAQEPLYTTRNNQASSSRRTRGATNKRAESDRFVSDRDYSQPIPLRGHYDRSNPKQPDGLERDWPSRREVENYSNDSDHGSSVSSMETGPWRGGYAAAQGQTRQPTDFAFDHDIPSRSWLNTPSYQDFRDDEAHEFWKWDPAREAWVHVDKDTGKTIVCPRELD</sequence>
<feature type="compositionally biased region" description="Polar residues" evidence="1">
    <location>
        <begin position="79"/>
        <end position="90"/>
    </location>
</feature>
<feature type="compositionally biased region" description="Basic and acidic residues" evidence="1">
    <location>
        <begin position="120"/>
        <end position="152"/>
    </location>
</feature>
<feature type="region of interest" description="Disordered" evidence="1">
    <location>
        <begin position="1"/>
        <end position="188"/>
    </location>
</feature>
<keyword evidence="3" id="KW-1185">Reference proteome</keyword>